<dbReference type="HOGENOM" id="CLU_806079_0_0_6"/>
<accession>D3HL58</accession>
<gene>
    <name evidence="2" type="ordered locus">LLO_2746</name>
</gene>
<sequence>MSSKLGFIAIDIDGTTLVEKIDKNPLYGWRNTESNIRSSLKEYMKWAQEKGYDIIILTARPEIVEPALKNIKLGTLPTMDILQRLVHEENITIKQIARAPAGLKGAKMQELLTQYQNESNEHENAIGILFDDQLKQVHDVKKQNNPQLLAFDINSKEDLEKFAEIVELPGTHACHPYAITLKVLTEHSDLFNLKASINKLDPNQHFEVMNLLNHVVDDLCIRIDEARLHDYKPEIKWVETTVRHMHSLIDKIYFDTQELTCKDLKSASKEIFGHANPDKVKPNSKCDVLVQTMLLKAMEDVQANELQGARSRFENIKQKLMGIKKENQDIELKVEESLGGIKPS</sequence>
<keyword evidence="3" id="KW-1185">Reference proteome</keyword>
<evidence type="ECO:0000313" key="2">
    <source>
        <dbReference type="EMBL" id="CBJ13177.1"/>
    </source>
</evidence>
<dbReference type="Gene3D" id="3.40.50.1000">
    <property type="entry name" value="HAD superfamily/HAD-like"/>
    <property type="match status" value="1"/>
</dbReference>
<dbReference type="RefSeq" id="WP_003635212.1">
    <property type="nucleotide sequence ID" value="NC_013861.1"/>
</dbReference>
<organism evidence="2 3">
    <name type="scientific">Legionella longbeachae serogroup 1 (strain NSW150)</name>
    <dbReference type="NCBI Taxonomy" id="661367"/>
    <lineage>
        <taxon>Bacteria</taxon>
        <taxon>Pseudomonadati</taxon>
        <taxon>Pseudomonadota</taxon>
        <taxon>Gammaproteobacteria</taxon>
        <taxon>Legionellales</taxon>
        <taxon>Legionellaceae</taxon>
        <taxon>Legionella</taxon>
    </lineage>
</organism>
<dbReference type="SUPFAM" id="SSF56784">
    <property type="entry name" value="HAD-like"/>
    <property type="match status" value="1"/>
</dbReference>
<dbReference type="Proteomes" id="UP000001060">
    <property type="component" value="Chromosome"/>
</dbReference>
<keyword evidence="1" id="KW-0175">Coiled coil</keyword>
<dbReference type="InterPro" id="IPR023214">
    <property type="entry name" value="HAD_sf"/>
</dbReference>
<evidence type="ECO:0000256" key="1">
    <source>
        <dbReference type="SAM" id="Coils"/>
    </source>
</evidence>
<feature type="coiled-coil region" evidence="1">
    <location>
        <begin position="306"/>
        <end position="333"/>
    </location>
</feature>
<dbReference type="InterPro" id="IPR036412">
    <property type="entry name" value="HAD-like_sf"/>
</dbReference>
<dbReference type="OrthoDB" id="5641311at2"/>
<dbReference type="GeneID" id="40926943"/>
<proteinExistence type="predicted"/>
<dbReference type="AlphaFoldDB" id="D3HL58"/>
<dbReference type="EMBL" id="FN650140">
    <property type="protein sequence ID" value="CBJ13177.1"/>
    <property type="molecule type" value="Genomic_DNA"/>
</dbReference>
<protein>
    <submittedName>
        <fullName evidence="2">Putative coiled-coil protein</fullName>
    </submittedName>
</protein>
<reference evidence="2 3" key="1">
    <citation type="journal article" date="2010" name="PLoS Genet.">
        <title>Analysis of the Legionella longbeachae genome and transcriptome uncovers unique strategies to cause Legionnaires' disease.</title>
        <authorList>
            <person name="Cazalet C."/>
            <person name="Gomez-Valero L."/>
            <person name="Rusniok C."/>
            <person name="Lomma M."/>
            <person name="Dervins-Ravault D."/>
            <person name="Newton H."/>
            <person name="Sansom F."/>
            <person name="Jarraud S."/>
            <person name="Zidane N."/>
            <person name="Ma L."/>
            <person name="Bouchier C."/>
            <person name="Etienne J."/>
            <person name="Hartland E."/>
            <person name="Buchrieser C."/>
        </authorList>
    </citation>
    <scope>NUCLEOTIDE SEQUENCE [LARGE SCALE GENOMIC DNA]</scope>
    <source>
        <strain evidence="2 3">NSW150</strain>
    </source>
</reference>
<evidence type="ECO:0000313" key="3">
    <source>
        <dbReference type="Proteomes" id="UP000001060"/>
    </source>
</evidence>
<name>D3HL58_LEGLN</name>
<dbReference type="KEGG" id="llo:LLO_2746"/>